<gene>
    <name evidence="1" type="ORF">SLS60_005762</name>
</gene>
<proteinExistence type="predicted"/>
<keyword evidence="2" id="KW-1185">Reference proteome</keyword>
<accession>A0ABR3RD31</accession>
<sequence>MAFPPDRSISAVPSWSWMAYTGGIDYFKLEFGKFDWALLSPPWTPGNTSINGVAIAAKAQKYEINTMRRICDTIVFDKAGGTHTEEALCVVLGIEKGAIPTARKTHYFLLVSASHGPDIKGLPTYHRIGAGFSQGWTFEDGGLEIALI</sequence>
<dbReference type="EMBL" id="JAKJXO020000007">
    <property type="protein sequence ID" value="KAL1602346.1"/>
    <property type="molecule type" value="Genomic_DNA"/>
</dbReference>
<evidence type="ECO:0000313" key="2">
    <source>
        <dbReference type="Proteomes" id="UP001521785"/>
    </source>
</evidence>
<evidence type="ECO:0000313" key="1">
    <source>
        <dbReference type="EMBL" id="KAL1602346.1"/>
    </source>
</evidence>
<comment type="caution">
    <text evidence="1">The sequence shown here is derived from an EMBL/GenBank/DDBJ whole genome shotgun (WGS) entry which is preliminary data.</text>
</comment>
<dbReference type="Proteomes" id="UP001521785">
    <property type="component" value="Unassembled WGS sequence"/>
</dbReference>
<protein>
    <submittedName>
        <fullName evidence="1">Uncharacterized protein</fullName>
    </submittedName>
</protein>
<reference evidence="1 2" key="1">
    <citation type="submission" date="2024-02" db="EMBL/GenBank/DDBJ databases">
        <title>De novo assembly and annotation of 12 fungi associated with fruit tree decline syndrome in Ontario, Canada.</title>
        <authorList>
            <person name="Sulman M."/>
            <person name="Ellouze W."/>
            <person name="Ilyukhin E."/>
        </authorList>
    </citation>
    <scope>NUCLEOTIDE SEQUENCE [LARGE SCALE GENOMIC DNA]</scope>
    <source>
        <strain evidence="1 2">M42-189</strain>
    </source>
</reference>
<organism evidence="1 2">
    <name type="scientific">Paraconiothyrium brasiliense</name>
    <dbReference type="NCBI Taxonomy" id="300254"/>
    <lineage>
        <taxon>Eukaryota</taxon>
        <taxon>Fungi</taxon>
        <taxon>Dikarya</taxon>
        <taxon>Ascomycota</taxon>
        <taxon>Pezizomycotina</taxon>
        <taxon>Dothideomycetes</taxon>
        <taxon>Pleosporomycetidae</taxon>
        <taxon>Pleosporales</taxon>
        <taxon>Massarineae</taxon>
        <taxon>Didymosphaeriaceae</taxon>
        <taxon>Paraconiothyrium</taxon>
    </lineage>
</organism>
<name>A0ABR3RD31_9PLEO</name>